<dbReference type="EMBL" id="AJWY01007135">
    <property type="protein sequence ID" value="EKC64894.1"/>
    <property type="molecule type" value="Genomic_DNA"/>
</dbReference>
<protein>
    <submittedName>
        <fullName evidence="1">Glutamyl-tRNA reductase</fullName>
    </submittedName>
</protein>
<accession>K1TBP8</accession>
<organism evidence="1">
    <name type="scientific">human gut metagenome</name>
    <dbReference type="NCBI Taxonomy" id="408170"/>
    <lineage>
        <taxon>unclassified sequences</taxon>
        <taxon>metagenomes</taxon>
        <taxon>organismal metagenomes</taxon>
    </lineage>
</organism>
<evidence type="ECO:0000313" key="1">
    <source>
        <dbReference type="EMBL" id="EKC64894.1"/>
    </source>
</evidence>
<reference evidence="1" key="1">
    <citation type="journal article" date="2013" name="Environ. Microbiol.">
        <title>Microbiota from the distal guts of lean and obese adolescents exhibit partial functional redundancy besides clear differences in community structure.</title>
        <authorList>
            <person name="Ferrer M."/>
            <person name="Ruiz A."/>
            <person name="Lanza F."/>
            <person name="Haange S.B."/>
            <person name="Oberbach A."/>
            <person name="Till H."/>
            <person name="Bargiela R."/>
            <person name="Campoy C."/>
            <person name="Segura M.T."/>
            <person name="Richter M."/>
            <person name="von Bergen M."/>
            <person name="Seifert J."/>
            <person name="Suarez A."/>
        </authorList>
    </citation>
    <scope>NUCLEOTIDE SEQUENCE</scope>
</reference>
<feature type="non-terminal residue" evidence="1">
    <location>
        <position position="1"/>
    </location>
</feature>
<dbReference type="AlphaFoldDB" id="K1TBP8"/>
<comment type="caution">
    <text evidence="1">The sequence shown here is derived from an EMBL/GenBank/DDBJ whole genome shotgun (WGS) entry which is preliminary data.</text>
</comment>
<sequence>LKLDSVESAKEIIFEEIEVLKKDLAFHEFLPCMQSVKNAMPSDFSEKFIYKLKSDVSAEEFARILEIYRKCGENN</sequence>
<name>K1TBP8_9ZZZZ</name>
<gene>
    <name evidence="1" type="ORF">LEA_10613</name>
</gene>
<proteinExistence type="predicted"/>